<protein>
    <submittedName>
        <fullName evidence="1">Uncharacterized protein</fullName>
    </submittedName>
</protein>
<evidence type="ECO:0000313" key="2">
    <source>
        <dbReference type="Proteomes" id="UP000245056"/>
    </source>
</evidence>
<proteinExistence type="predicted"/>
<gene>
    <name evidence="1" type="ORF">C9I49_15335</name>
</gene>
<sequence>MAQYLVNKNAQTNGDHEVHTSTCSYLPLPINRLDLGQHATCSSAVRQARLTYRQSNGCRWCSSLCHTS</sequence>
<dbReference type="AlphaFoldDB" id="A0A2U2D6R9"/>
<dbReference type="Proteomes" id="UP000245056">
    <property type="component" value="Unassembled WGS sequence"/>
</dbReference>
<dbReference type="EMBL" id="QFAW01000019">
    <property type="protein sequence ID" value="PWE43677.1"/>
    <property type="molecule type" value="Genomic_DNA"/>
</dbReference>
<reference evidence="1 2" key="1">
    <citation type="submission" date="2018-05" db="EMBL/GenBank/DDBJ databases">
        <title>Genome sequences of two Antarctic strains of Pseudomonas prosekii: insights into adaptation to extreme conditions.</title>
        <authorList>
            <person name="Snopkova K."/>
            <person name="Dufkova K."/>
            <person name="Cejkova D."/>
            <person name="Sedlacek I."/>
            <person name="Smajs D."/>
        </authorList>
    </citation>
    <scope>NUCLEOTIDE SEQUENCE [LARGE SCALE GENOMIC DNA]</scope>
    <source>
        <strain evidence="1 2">P2673</strain>
    </source>
</reference>
<name>A0A2U2D6R9_9PSED</name>
<dbReference type="OrthoDB" id="47198at2"/>
<comment type="caution">
    <text evidence="1">The sequence shown here is derived from an EMBL/GenBank/DDBJ whole genome shotgun (WGS) entry which is preliminary data.</text>
</comment>
<organism evidence="1 2">
    <name type="scientific">Pseudomonas prosekii</name>
    <dbReference type="NCBI Taxonomy" id="1148509"/>
    <lineage>
        <taxon>Bacteria</taxon>
        <taxon>Pseudomonadati</taxon>
        <taxon>Pseudomonadota</taxon>
        <taxon>Gammaproteobacteria</taxon>
        <taxon>Pseudomonadales</taxon>
        <taxon>Pseudomonadaceae</taxon>
        <taxon>Pseudomonas</taxon>
    </lineage>
</organism>
<evidence type="ECO:0000313" key="1">
    <source>
        <dbReference type="EMBL" id="PWE43677.1"/>
    </source>
</evidence>
<accession>A0A2U2D6R9</accession>